<dbReference type="RefSeq" id="WP_289266663.1">
    <property type="nucleotide sequence ID" value="NZ_OX365700.1"/>
</dbReference>
<dbReference type="SUPFAM" id="SSF52821">
    <property type="entry name" value="Rhodanese/Cell cycle control phosphatase"/>
    <property type="match status" value="1"/>
</dbReference>
<evidence type="ECO:0000313" key="2">
    <source>
        <dbReference type="EMBL" id="CAI4029625.1"/>
    </source>
</evidence>
<name>A0AA86K0C4_9BACT</name>
<dbReference type="EMBL" id="OX365700">
    <property type="protein sequence ID" value="CAI4029625.1"/>
    <property type="molecule type" value="Genomic_DNA"/>
</dbReference>
<sequence length="128" mass="14440">MATTVKIPSAAKAKKYFQDKMAFTTGPVELERWVKQGQPVHIVDVRAAEDYAEGHIPGAVNLPKTEWDNAKLVKAKLDKKKINVLYCYSQVCHLAATAAVEFAKQGYPVMELDGGWRWWKNDGFDIEK</sequence>
<dbReference type="Gene3D" id="3.40.250.10">
    <property type="entry name" value="Rhodanese-like domain"/>
    <property type="match status" value="1"/>
</dbReference>
<dbReference type="SMART" id="SM00450">
    <property type="entry name" value="RHOD"/>
    <property type="match status" value="1"/>
</dbReference>
<dbReference type="InterPro" id="IPR001307">
    <property type="entry name" value="Thiosulphate_STrfase_CS"/>
</dbReference>
<dbReference type="KEGG" id="nti:DNFV4_00043"/>
<reference evidence="2" key="1">
    <citation type="submission" date="2022-10" db="EMBL/GenBank/DDBJ databases">
        <authorList>
            <person name="Koch H."/>
        </authorList>
    </citation>
    <scope>NUCLEOTIDE SEQUENCE</scope>
    <source>
        <strain evidence="2">DNF</strain>
    </source>
</reference>
<dbReference type="InterPro" id="IPR050229">
    <property type="entry name" value="GlpE_sulfurtransferase"/>
</dbReference>
<dbReference type="GO" id="GO:0004792">
    <property type="term" value="F:thiosulfate-cyanide sulfurtransferase activity"/>
    <property type="evidence" value="ECO:0007669"/>
    <property type="project" value="InterPro"/>
</dbReference>
<dbReference type="Pfam" id="PF00581">
    <property type="entry name" value="Rhodanese"/>
    <property type="match status" value="1"/>
</dbReference>
<feature type="domain" description="Rhodanese" evidence="1">
    <location>
        <begin position="36"/>
        <end position="128"/>
    </location>
</feature>
<dbReference type="PANTHER" id="PTHR43031:SF1">
    <property type="entry name" value="PYRIDINE NUCLEOTIDE-DISULPHIDE OXIDOREDUCTASE"/>
    <property type="match status" value="1"/>
</dbReference>
<protein>
    <submittedName>
        <fullName evidence="2">Rhodanese-like domain-containing protein</fullName>
    </submittedName>
</protein>
<gene>
    <name evidence="2" type="ORF">DNFV4_00043</name>
</gene>
<organism evidence="2 3">
    <name type="scientific">Nitrospira tepida</name>
    <dbReference type="NCBI Taxonomy" id="2973512"/>
    <lineage>
        <taxon>Bacteria</taxon>
        <taxon>Pseudomonadati</taxon>
        <taxon>Nitrospirota</taxon>
        <taxon>Nitrospiria</taxon>
        <taxon>Nitrospirales</taxon>
        <taxon>Nitrospiraceae</taxon>
        <taxon>Nitrospira</taxon>
    </lineage>
</organism>
<dbReference type="AlphaFoldDB" id="A0AA86K0C4"/>
<dbReference type="Proteomes" id="UP001179121">
    <property type="component" value="Chromosome"/>
</dbReference>
<dbReference type="InterPro" id="IPR001763">
    <property type="entry name" value="Rhodanese-like_dom"/>
</dbReference>
<keyword evidence="3" id="KW-1185">Reference proteome</keyword>
<accession>A0AA86K0C4</accession>
<dbReference type="InterPro" id="IPR036873">
    <property type="entry name" value="Rhodanese-like_dom_sf"/>
</dbReference>
<dbReference type="PROSITE" id="PS50206">
    <property type="entry name" value="RHODANESE_3"/>
    <property type="match status" value="1"/>
</dbReference>
<evidence type="ECO:0000259" key="1">
    <source>
        <dbReference type="PROSITE" id="PS50206"/>
    </source>
</evidence>
<dbReference type="PANTHER" id="PTHR43031">
    <property type="entry name" value="FAD-DEPENDENT OXIDOREDUCTASE"/>
    <property type="match status" value="1"/>
</dbReference>
<proteinExistence type="predicted"/>
<evidence type="ECO:0000313" key="3">
    <source>
        <dbReference type="Proteomes" id="UP001179121"/>
    </source>
</evidence>
<dbReference type="PROSITE" id="PS00380">
    <property type="entry name" value="RHODANESE_1"/>
    <property type="match status" value="1"/>
</dbReference>